<evidence type="ECO:0000313" key="3">
    <source>
        <dbReference type="Proteomes" id="UP000078316"/>
    </source>
</evidence>
<organism evidence="2 3">
    <name type="scientific">Methylobacterium platani</name>
    <dbReference type="NCBI Taxonomy" id="427683"/>
    <lineage>
        <taxon>Bacteria</taxon>
        <taxon>Pseudomonadati</taxon>
        <taxon>Pseudomonadota</taxon>
        <taxon>Alphaproteobacteria</taxon>
        <taxon>Hyphomicrobiales</taxon>
        <taxon>Methylobacteriaceae</taxon>
        <taxon>Methylobacterium</taxon>
    </lineage>
</organism>
<sequence>MSKTITADFKSRRDAEMAVEHIVQEHDLDRKAVSIGPASSENTAGTEAARADVEKGHLKADTDGEPALHGKVRVSVHVDDANADKVMDSIKTFHGEKVS</sequence>
<evidence type="ECO:0000256" key="1">
    <source>
        <dbReference type="SAM" id="MobiDB-lite"/>
    </source>
</evidence>
<evidence type="ECO:0000313" key="2">
    <source>
        <dbReference type="EMBL" id="OAS22307.1"/>
    </source>
</evidence>
<dbReference type="OrthoDB" id="7271438at2"/>
<protein>
    <submittedName>
        <fullName evidence="2">Uncharacterized protein</fullName>
    </submittedName>
</protein>
<dbReference type="Proteomes" id="UP000078316">
    <property type="component" value="Unassembled WGS sequence"/>
</dbReference>
<dbReference type="RefSeq" id="WP_048432662.1">
    <property type="nucleotide sequence ID" value="NZ_LWHQ01000039.1"/>
</dbReference>
<feature type="region of interest" description="Disordered" evidence="1">
    <location>
        <begin position="32"/>
        <end position="52"/>
    </location>
</feature>
<dbReference type="AlphaFoldDB" id="A0A179S5E0"/>
<reference evidence="2 3" key="1">
    <citation type="submission" date="2016-04" db="EMBL/GenBank/DDBJ databases">
        <authorList>
            <person name="Evans L.H."/>
            <person name="Alamgir A."/>
            <person name="Owens N."/>
            <person name="Weber N.D."/>
            <person name="Virtaneva K."/>
            <person name="Barbian K."/>
            <person name="Babar A."/>
            <person name="Rosenke K."/>
        </authorList>
    </citation>
    <scope>NUCLEOTIDE SEQUENCE [LARGE SCALE GENOMIC DNA]</scope>
    <source>
        <strain evidence="2 3">PMB02</strain>
    </source>
</reference>
<gene>
    <name evidence="2" type="ORF">A5481_19740</name>
</gene>
<name>A0A179S5E0_9HYPH</name>
<dbReference type="EMBL" id="LWHQ01000039">
    <property type="protein sequence ID" value="OAS22307.1"/>
    <property type="molecule type" value="Genomic_DNA"/>
</dbReference>
<accession>A0A179S5E0</accession>
<proteinExistence type="predicted"/>
<comment type="caution">
    <text evidence="2">The sequence shown here is derived from an EMBL/GenBank/DDBJ whole genome shotgun (WGS) entry which is preliminary data.</text>
</comment>